<dbReference type="Pfam" id="PF00486">
    <property type="entry name" value="Trans_reg_C"/>
    <property type="match status" value="1"/>
</dbReference>
<keyword evidence="5" id="KW-0804">Transcription</keyword>
<evidence type="ECO:0000259" key="9">
    <source>
        <dbReference type="PROSITE" id="PS51755"/>
    </source>
</evidence>
<dbReference type="SMART" id="SM00862">
    <property type="entry name" value="Trans_reg_C"/>
    <property type="match status" value="1"/>
</dbReference>
<organism evidence="10 11">
    <name type="scientific">Nitratiruptor tergarcus DSM 16512</name>
    <dbReference type="NCBI Taxonomy" id="1069081"/>
    <lineage>
        <taxon>Bacteria</taxon>
        <taxon>Pseudomonadati</taxon>
        <taxon>Campylobacterota</taxon>
        <taxon>Epsilonproteobacteria</taxon>
        <taxon>Nautiliales</taxon>
        <taxon>Nitratiruptoraceae</taxon>
        <taxon>Nitratiruptor</taxon>
    </lineage>
</organism>
<dbReference type="SMART" id="SM00448">
    <property type="entry name" value="REC"/>
    <property type="match status" value="1"/>
</dbReference>
<feature type="domain" description="Response regulatory" evidence="8">
    <location>
        <begin position="2"/>
        <end position="115"/>
    </location>
</feature>
<keyword evidence="4 7" id="KW-0238">DNA-binding</keyword>
<dbReference type="InterPro" id="IPR001789">
    <property type="entry name" value="Sig_transdc_resp-reg_receiver"/>
</dbReference>
<dbReference type="Gene3D" id="1.10.10.10">
    <property type="entry name" value="Winged helix-like DNA-binding domain superfamily/Winged helix DNA-binding domain"/>
    <property type="match status" value="1"/>
</dbReference>
<dbReference type="Gene3D" id="3.40.50.2300">
    <property type="match status" value="1"/>
</dbReference>
<evidence type="ECO:0000256" key="6">
    <source>
        <dbReference type="PROSITE-ProRule" id="PRU00169"/>
    </source>
</evidence>
<evidence type="ECO:0000256" key="5">
    <source>
        <dbReference type="ARBA" id="ARBA00023163"/>
    </source>
</evidence>
<dbReference type="GO" id="GO:0032993">
    <property type="term" value="C:protein-DNA complex"/>
    <property type="evidence" value="ECO:0007669"/>
    <property type="project" value="TreeGrafter"/>
</dbReference>
<dbReference type="OrthoDB" id="8912111at2"/>
<dbReference type="PROSITE" id="PS50110">
    <property type="entry name" value="RESPONSE_REGULATORY"/>
    <property type="match status" value="1"/>
</dbReference>
<dbReference type="InterPro" id="IPR011006">
    <property type="entry name" value="CheY-like_superfamily"/>
</dbReference>
<dbReference type="Pfam" id="PF00072">
    <property type="entry name" value="Response_reg"/>
    <property type="match status" value="1"/>
</dbReference>
<dbReference type="SUPFAM" id="SSF46894">
    <property type="entry name" value="C-terminal effector domain of the bipartite response regulators"/>
    <property type="match status" value="1"/>
</dbReference>
<evidence type="ECO:0000256" key="1">
    <source>
        <dbReference type="ARBA" id="ARBA00022553"/>
    </source>
</evidence>
<accession>A0A1W1WTR6</accession>
<dbReference type="InterPro" id="IPR001867">
    <property type="entry name" value="OmpR/PhoB-type_DNA-bd"/>
</dbReference>
<evidence type="ECO:0000313" key="10">
    <source>
        <dbReference type="EMBL" id="SMC09714.1"/>
    </source>
</evidence>
<evidence type="ECO:0000256" key="7">
    <source>
        <dbReference type="PROSITE-ProRule" id="PRU01091"/>
    </source>
</evidence>
<dbReference type="GO" id="GO:0000156">
    <property type="term" value="F:phosphorelay response regulator activity"/>
    <property type="evidence" value="ECO:0007669"/>
    <property type="project" value="TreeGrafter"/>
</dbReference>
<keyword evidence="3" id="KW-0805">Transcription regulation</keyword>
<dbReference type="GO" id="GO:0000976">
    <property type="term" value="F:transcription cis-regulatory region binding"/>
    <property type="evidence" value="ECO:0007669"/>
    <property type="project" value="TreeGrafter"/>
</dbReference>
<dbReference type="STRING" id="1069081.SAMN05660197_1536"/>
<dbReference type="PANTHER" id="PTHR48111">
    <property type="entry name" value="REGULATOR OF RPOS"/>
    <property type="match status" value="1"/>
</dbReference>
<evidence type="ECO:0000256" key="4">
    <source>
        <dbReference type="ARBA" id="ARBA00023125"/>
    </source>
</evidence>
<keyword evidence="2" id="KW-0902">Two-component regulatory system</keyword>
<gene>
    <name evidence="10" type="ORF">SAMN05660197_1536</name>
</gene>
<evidence type="ECO:0000256" key="3">
    <source>
        <dbReference type="ARBA" id="ARBA00023015"/>
    </source>
</evidence>
<dbReference type="GO" id="GO:0005829">
    <property type="term" value="C:cytosol"/>
    <property type="evidence" value="ECO:0007669"/>
    <property type="project" value="TreeGrafter"/>
</dbReference>
<dbReference type="SUPFAM" id="SSF52172">
    <property type="entry name" value="CheY-like"/>
    <property type="match status" value="1"/>
</dbReference>
<dbReference type="Proteomes" id="UP000192602">
    <property type="component" value="Unassembled WGS sequence"/>
</dbReference>
<dbReference type="InterPro" id="IPR016032">
    <property type="entry name" value="Sig_transdc_resp-reg_C-effctor"/>
</dbReference>
<dbReference type="PANTHER" id="PTHR48111:SF21">
    <property type="entry name" value="DNA-BINDING DUAL MASTER TRANSCRIPTIONAL REGULATOR RPAA"/>
    <property type="match status" value="1"/>
</dbReference>
<evidence type="ECO:0000313" key="11">
    <source>
        <dbReference type="Proteomes" id="UP000192602"/>
    </source>
</evidence>
<keyword evidence="11" id="KW-1185">Reference proteome</keyword>
<dbReference type="InterPro" id="IPR036388">
    <property type="entry name" value="WH-like_DNA-bd_sf"/>
</dbReference>
<dbReference type="CDD" id="cd00383">
    <property type="entry name" value="trans_reg_C"/>
    <property type="match status" value="1"/>
</dbReference>
<dbReference type="EMBL" id="FWWZ01000001">
    <property type="protein sequence ID" value="SMC09714.1"/>
    <property type="molecule type" value="Genomic_DNA"/>
</dbReference>
<feature type="DNA-binding region" description="OmpR/PhoB-type" evidence="7">
    <location>
        <begin position="121"/>
        <end position="213"/>
    </location>
</feature>
<dbReference type="RefSeq" id="WP_084275931.1">
    <property type="nucleotide sequence ID" value="NZ_AP026671.1"/>
</dbReference>
<name>A0A1W1WTR6_9BACT</name>
<reference evidence="11" key="1">
    <citation type="submission" date="2017-04" db="EMBL/GenBank/DDBJ databases">
        <authorList>
            <person name="Varghese N."/>
            <person name="Submissions S."/>
        </authorList>
    </citation>
    <scope>NUCLEOTIDE SEQUENCE [LARGE SCALE GENOMIC DNA]</scope>
    <source>
        <strain evidence="11">DSM 16512</strain>
    </source>
</reference>
<dbReference type="InterPro" id="IPR039420">
    <property type="entry name" value="WalR-like"/>
</dbReference>
<dbReference type="GO" id="GO:0006355">
    <property type="term" value="P:regulation of DNA-templated transcription"/>
    <property type="evidence" value="ECO:0007669"/>
    <property type="project" value="InterPro"/>
</dbReference>
<evidence type="ECO:0000256" key="2">
    <source>
        <dbReference type="ARBA" id="ARBA00023012"/>
    </source>
</evidence>
<feature type="domain" description="OmpR/PhoB-type" evidence="9">
    <location>
        <begin position="121"/>
        <end position="213"/>
    </location>
</feature>
<keyword evidence="1 6" id="KW-0597">Phosphoprotein</keyword>
<protein>
    <submittedName>
        <fullName evidence="10">DNA-binding response regulator, OmpR family, contains REC and winged-helix (WHTH) domain</fullName>
    </submittedName>
</protein>
<proteinExistence type="predicted"/>
<dbReference type="AlphaFoldDB" id="A0A1W1WTR6"/>
<evidence type="ECO:0000259" key="8">
    <source>
        <dbReference type="PROSITE" id="PS50110"/>
    </source>
</evidence>
<sequence>MKILLLEDDALLRELMVEHLSDNYETVIFDNGEDTLEYLYENRVDLALLDINVPGLKGDELLKILRKERNTTPVIFITSNDSSSDVKKGFDLGCDDYIKKPFEFEELDARIEHVKRIYGLEEKIKIGDFLFDPVRHLLVNDKDGETIQLTPKASEILHYLYTHKVVTKEDLIANIWNYDEVPSEATIRSYIKTLRKIFPNIKTIRGSGYEFEPL</sequence>
<dbReference type="PROSITE" id="PS51755">
    <property type="entry name" value="OMPR_PHOB"/>
    <property type="match status" value="1"/>
</dbReference>
<feature type="modified residue" description="4-aspartylphosphate" evidence="6">
    <location>
        <position position="50"/>
    </location>
</feature>